<dbReference type="Proteomes" id="UP000821845">
    <property type="component" value="Chromosome 8"/>
</dbReference>
<evidence type="ECO:0000313" key="1">
    <source>
        <dbReference type="EMBL" id="KAH6923495.1"/>
    </source>
</evidence>
<comment type="caution">
    <text evidence="1">The sequence shown here is derived from an EMBL/GenBank/DDBJ whole genome shotgun (WGS) entry which is preliminary data.</text>
</comment>
<accession>A0ACB7RMT5</accession>
<keyword evidence="2" id="KW-1185">Reference proteome</keyword>
<evidence type="ECO:0000313" key="2">
    <source>
        <dbReference type="Proteomes" id="UP000821845"/>
    </source>
</evidence>
<sequence length="193" mass="21661">MLPRLLDLKEAVSVELATSSSSLDGLCSAEWKEALEYVEALKPSYDATVITSADLSLSTQIPIIFGMLSCLSNFSGTTGFHKELAKSLNTRFPLYAEDKEACLAMLLDPRFKPTAFRNNKQKVMWLKDVVLQDVALCPAVAVMQQAAKVQELQQMKQFMLNTRHMAVSHFAENIAQMLLEMRVEWEIPDGCRK</sequence>
<gene>
    <name evidence="1" type="ORF">HPB50_001957</name>
</gene>
<protein>
    <submittedName>
        <fullName evidence="1">Uncharacterized protein</fullName>
    </submittedName>
</protein>
<organism evidence="1 2">
    <name type="scientific">Hyalomma asiaticum</name>
    <name type="common">Tick</name>
    <dbReference type="NCBI Taxonomy" id="266040"/>
    <lineage>
        <taxon>Eukaryota</taxon>
        <taxon>Metazoa</taxon>
        <taxon>Ecdysozoa</taxon>
        <taxon>Arthropoda</taxon>
        <taxon>Chelicerata</taxon>
        <taxon>Arachnida</taxon>
        <taxon>Acari</taxon>
        <taxon>Parasitiformes</taxon>
        <taxon>Ixodida</taxon>
        <taxon>Ixodoidea</taxon>
        <taxon>Ixodidae</taxon>
        <taxon>Hyalomminae</taxon>
        <taxon>Hyalomma</taxon>
    </lineage>
</organism>
<dbReference type="EMBL" id="CM023488">
    <property type="protein sequence ID" value="KAH6923495.1"/>
    <property type="molecule type" value="Genomic_DNA"/>
</dbReference>
<reference evidence="1" key="1">
    <citation type="submission" date="2020-05" db="EMBL/GenBank/DDBJ databases">
        <title>Large-scale comparative analyses of tick genomes elucidate their genetic diversity and vector capacities.</title>
        <authorList>
            <person name="Jia N."/>
            <person name="Wang J."/>
            <person name="Shi W."/>
            <person name="Du L."/>
            <person name="Sun Y."/>
            <person name="Zhan W."/>
            <person name="Jiang J."/>
            <person name="Wang Q."/>
            <person name="Zhang B."/>
            <person name="Ji P."/>
            <person name="Sakyi L.B."/>
            <person name="Cui X."/>
            <person name="Yuan T."/>
            <person name="Jiang B."/>
            <person name="Yang W."/>
            <person name="Lam T.T.-Y."/>
            <person name="Chang Q."/>
            <person name="Ding S."/>
            <person name="Wang X."/>
            <person name="Zhu J."/>
            <person name="Ruan X."/>
            <person name="Zhao L."/>
            <person name="Wei J."/>
            <person name="Que T."/>
            <person name="Du C."/>
            <person name="Cheng J."/>
            <person name="Dai P."/>
            <person name="Han X."/>
            <person name="Huang E."/>
            <person name="Gao Y."/>
            <person name="Liu J."/>
            <person name="Shao H."/>
            <person name="Ye R."/>
            <person name="Li L."/>
            <person name="Wei W."/>
            <person name="Wang X."/>
            <person name="Wang C."/>
            <person name="Yang T."/>
            <person name="Huo Q."/>
            <person name="Li W."/>
            <person name="Guo W."/>
            <person name="Chen H."/>
            <person name="Zhou L."/>
            <person name="Ni X."/>
            <person name="Tian J."/>
            <person name="Zhou Y."/>
            <person name="Sheng Y."/>
            <person name="Liu T."/>
            <person name="Pan Y."/>
            <person name="Xia L."/>
            <person name="Li J."/>
            <person name="Zhao F."/>
            <person name="Cao W."/>
        </authorList>
    </citation>
    <scope>NUCLEOTIDE SEQUENCE</scope>
    <source>
        <strain evidence="1">Hyas-2018</strain>
    </source>
</reference>
<name>A0ACB7RMT5_HYAAI</name>
<proteinExistence type="predicted"/>